<name>Q8D1L3_YERPE</name>
<dbReference type="PANTHER" id="PTHR42743">
    <property type="entry name" value="AMINO-ACID AMINOTRANSFERASE"/>
    <property type="match status" value="1"/>
</dbReference>
<evidence type="ECO:0000256" key="7">
    <source>
        <dbReference type="ARBA" id="ARBA00013053"/>
    </source>
</evidence>
<evidence type="ECO:0000256" key="8">
    <source>
        <dbReference type="ARBA" id="ARBA00018179"/>
    </source>
</evidence>
<dbReference type="FunFam" id="3.30.470.10:FF:000001">
    <property type="entry name" value="Branched-chain-amino-acid aminotransferase"/>
    <property type="match status" value="1"/>
</dbReference>
<evidence type="ECO:0000256" key="1">
    <source>
        <dbReference type="ARBA" id="ARBA00001933"/>
    </source>
</evidence>
<dbReference type="GO" id="GO:0052654">
    <property type="term" value="F:L-leucine-2-oxoglutarate transaminase activity"/>
    <property type="evidence" value="ECO:0007669"/>
    <property type="project" value="RHEA"/>
</dbReference>
<dbReference type="InterPro" id="IPR018300">
    <property type="entry name" value="Aminotrans_IV_CS"/>
</dbReference>
<dbReference type="FunFam" id="3.20.10.10:FF:000001">
    <property type="entry name" value="Branched-chain-amino-acid aminotransferase"/>
    <property type="match status" value="1"/>
</dbReference>
<evidence type="ECO:0000256" key="5">
    <source>
        <dbReference type="ARBA" id="ARBA00005072"/>
    </source>
</evidence>
<reference evidence="20 21" key="1">
    <citation type="journal article" date="2002" name="J. Bacteriol.">
        <title>Genome sequence of Yersinia pestis KIM.</title>
        <authorList>
            <person name="Deng W."/>
            <person name="Burland V."/>
            <person name="Plunkett G.III."/>
            <person name="Boutin A."/>
            <person name="Mayhew G.F."/>
            <person name="Liss P."/>
            <person name="Perna N.T."/>
            <person name="Rose D.J."/>
            <person name="Mau B."/>
            <person name="Zhou S."/>
            <person name="Schwartz D.C."/>
            <person name="Fetherston J.D."/>
            <person name="Lindler L.E."/>
            <person name="Brubaker R.R."/>
            <person name="Plana G.V."/>
            <person name="Straley S.C."/>
            <person name="McDonough K.A."/>
            <person name="Nilles M.L."/>
            <person name="Matson J.S."/>
            <person name="Blattner F.R."/>
            <person name="Perry R.D."/>
        </authorList>
    </citation>
    <scope>NUCLEOTIDE SEQUENCE [LARGE SCALE GENOMIC DNA]</scope>
    <source>
        <strain evidence="21">KIM10+ / Biovar Mediaevalis</strain>
    </source>
</reference>
<dbReference type="UniPathway" id="UPA00048">
    <property type="reaction ID" value="UER00073"/>
</dbReference>
<dbReference type="Proteomes" id="UP000002490">
    <property type="component" value="Chromosome"/>
</dbReference>
<evidence type="ECO:0000256" key="4">
    <source>
        <dbReference type="ARBA" id="ARBA00004931"/>
    </source>
</evidence>
<evidence type="ECO:0000256" key="2">
    <source>
        <dbReference type="ARBA" id="ARBA00003109"/>
    </source>
</evidence>
<dbReference type="InterPro" id="IPR033939">
    <property type="entry name" value="BCAT_family"/>
</dbReference>
<evidence type="ECO:0000256" key="17">
    <source>
        <dbReference type="RuleBase" id="RU004106"/>
    </source>
</evidence>
<dbReference type="UniPathway" id="UPA00047">
    <property type="reaction ID" value="UER00058"/>
</dbReference>
<keyword evidence="13 19" id="KW-0100">Branched-chain amino acid biosynthesis</keyword>
<protein>
    <recommendedName>
        <fullName evidence="8 19">Branched-chain-amino-acid aminotransferase</fullName>
        <shortName evidence="19">BCAT</shortName>
        <ecNumber evidence="7 19">2.6.1.42</ecNumber>
    </recommendedName>
</protein>
<comment type="pathway">
    <text evidence="4 19">Amino-acid biosynthesis; L-valine biosynthesis; L-valine from pyruvate: step 4/4.</text>
</comment>
<dbReference type="GO" id="GO:0009099">
    <property type="term" value="P:L-valine biosynthetic process"/>
    <property type="evidence" value="ECO:0007669"/>
    <property type="project" value="UniProtKB-UniPathway"/>
</dbReference>
<comment type="pathway">
    <text evidence="5 19">Amino-acid biosynthesis; L-leucine biosynthesis; L-leucine from 3-methyl-2-oxobutanoate: step 4/4.</text>
</comment>
<dbReference type="InterPro" id="IPR036038">
    <property type="entry name" value="Aminotransferase-like"/>
</dbReference>
<keyword evidence="9 19" id="KW-0032">Aminotransferase</keyword>
<keyword evidence="11 19" id="KW-0808">Transferase</keyword>
<comment type="catalytic activity">
    <reaction evidence="15 19">
        <text>L-isoleucine + 2-oxoglutarate = (S)-3-methyl-2-oxopentanoate + L-glutamate</text>
        <dbReference type="Rhea" id="RHEA:24801"/>
        <dbReference type="ChEBI" id="CHEBI:16810"/>
        <dbReference type="ChEBI" id="CHEBI:29985"/>
        <dbReference type="ChEBI" id="CHEBI:35146"/>
        <dbReference type="ChEBI" id="CHEBI:58045"/>
        <dbReference type="EC" id="2.6.1.42"/>
    </reaction>
</comment>
<accession>Q8D1L3</accession>
<comment type="similarity">
    <text evidence="6 17">Belongs to the class-IV pyridoxal-phosphate-dependent aminotransferase family.</text>
</comment>
<comment type="pathway">
    <text evidence="3 19">Amino-acid biosynthesis; L-isoleucine biosynthesis; L-isoleucine from 2-oxobutanoate: step 4/4.</text>
</comment>
<dbReference type="EMBL" id="AE009952">
    <property type="protein sequence ID" value="AAM83928.1"/>
    <property type="molecule type" value="Genomic_DNA"/>
</dbReference>
<comment type="cofactor">
    <cofactor evidence="1 18">
        <name>pyridoxal 5'-phosphate</name>
        <dbReference type="ChEBI" id="CHEBI:597326"/>
    </cofactor>
</comment>
<dbReference type="InterPro" id="IPR005785">
    <property type="entry name" value="B_amino_transI"/>
</dbReference>
<keyword evidence="10 19" id="KW-0028">Amino-acid biosynthesis</keyword>
<evidence type="ECO:0000256" key="11">
    <source>
        <dbReference type="ARBA" id="ARBA00022679"/>
    </source>
</evidence>
<dbReference type="NCBIfam" id="NF005146">
    <property type="entry name" value="PRK06606.1"/>
    <property type="match status" value="1"/>
</dbReference>
<evidence type="ECO:0000256" key="6">
    <source>
        <dbReference type="ARBA" id="ARBA00009320"/>
    </source>
</evidence>
<dbReference type="GO" id="GO:0052655">
    <property type="term" value="F:L-valine-2-oxoglutarate transaminase activity"/>
    <property type="evidence" value="ECO:0007669"/>
    <property type="project" value="RHEA"/>
</dbReference>
<dbReference type="CDD" id="cd01557">
    <property type="entry name" value="BCAT_beta_family"/>
    <property type="match status" value="1"/>
</dbReference>
<comment type="function">
    <text evidence="2 19">Acts on leucine, isoleucine and valine.</text>
</comment>
<evidence type="ECO:0000256" key="15">
    <source>
        <dbReference type="ARBA" id="ARBA00048798"/>
    </source>
</evidence>
<evidence type="ECO:0000256" key="14">
    <source>
        <dbReference type="ARBA" id="ARBA00048212"/>
    </source>
</evidence>
<evidence type="ECO:0000256" key="19">
    <source>
        <dbReference type="RuleBase" id="RU364094"/>
    </source>
</evidence>
<proteinExistence type="inferred from homology"/>
<dbReference type="NCBIfam" id="TIGR01122">
    <property type="entry name" value="ilvE_I"/>
    <property type="match status" value="1"/>
</dbReference>
<comment type="catalytic activity">
    <reaction evidence="14 19">
        <text>L-valine + 2-oxoglutarate = 3-methyl-2-oxobutanoate + L-glutamate</text>
        <dbReference type="Rhea" id="RHEA:24813"/>
        <dbReference type="ChEBI" id="CHEBI:11851"/>
        <dbReference type="ChEBI" id="CHEBI:16810"/>
        <dbReference type="ChEBI" id="CHEBI:29985"/>
        <dbReference type="ChEBI" id="CHEBI:57762"/>
        <dbReference type="EC" id="2.6.1.42"/>
    </reaction>
</comment>
<evidence type="ECO:0000256" key="10">
    <source>
        <dbReference type="ARBA" id="ARBA00022605"/>
    </source>
</evidence>
<dbReference type="Gene3D" id="3.20.10.10">
    <property type="entry name" value="D-amino Acid Aminotransferase, subunit A, domain 2"/>
    <property type="match status" value="1"/>
</dbReference>
<evidence type="ECO:0000256" key="9">
    <source>
        <dbReference type="ARBA" id="ARBA00022576"/>
    </source>
</evidence>
<organism evidence="20 21">
    <name type="scientific">Yersinia pestis</name>
    <dbReference type="NCBI Taxonomy" id="632"/>
    <lineage>
        <taxon>Bacteria</taxon>
        <taxon>Pseudomonadati</taxon>
        <taxon>Pseudomonadota</taxon>
        <taxon>Gammaproteobacteria</taxon>
        <taxon>Enterobacterales</taxon>
        <taxon>Yersiniaceae</taxon>
        <taxon>Yersinia</taxon>
    </lineage>
</organism>
<comment type="catalytic activity">
    <reaction evidence="16 19">
        <text>L-leucine + 2-oxoglutarate = 4-methyl-2-oxopentanoate + L-glutamate</text>
        <dbReference type="Rhea" id="RHEA:18321"/>
        <dbReference type="ChEBI" id="CHEBI:16810"/>
        <dbReference type="ChEBI" id="CHEBI:17865"/>
        <dbReference type="ChEBI" id="CHEBI:29985"/>
        <dbReference type="ChEBI" id="CHEBI:57427"/>
        <dbReference type="EC" id="2.6.1.42"/>
    </reaction>
</comment>
<dbReference type="AlphaFoldDB" id="Q8D1L3"/>
<evidence type="ECO:0000313" key="20">
    <source>
        <dbReference type="EMBL" id="AAM83928.1"/>
    </source>
</evidence>
<dbReference type="GO" id="GO:0009097">
    <property type="term" value="P:isoleucine biosynthetic process"/>
    <property type="evidence" value="ECO:0007669"/>
    <property type="project" value="UniProtKB-UniPathway"/>
</dbReference>
<evidence type="ECO:0000256" key="18">
    <source>
        <dbReference type="RuleBase" id="RU004516"/>
    </source>
</evidence>
<evidence type="ECO:0000256" key="13">
    <source>
        <dbReference type="ARBA" id="ARBA00023304"/>
    </source>
</evidence>
<evidence type="ECO:0000256" key="16">
    <source>
        <dbReference type="ARBA" id="ARBA00049229"/>
    </source>
</evidence>
<dbReference type="InterPro" id="IPR001544">
    <property type="entry name" value="Aminotrans_IV"/>
</dbReference>
<evidence type="ECO:0000256" key="12">
    <source>
        <dbReference type="ARBA" id="ARBA00022898"/>
    </source>
</evidence>
<dbReference type="Pfam" id="PF01063">
    <property type="entry name" value="Aminotran_4"/>
    <property type="match status" value="1"/>
</dbReference>
<dbReference type="PROSITE" id="PS00770">
    <property type="entry name" value="AA_TRANSFER_CLASS_4"/>
    <property type="match status" value="1"/>
</dbReference>
<gene>
    <name evidence="19 20" type="primary">ilvE</name>
    <name evidence="20" type="ordered locus">y0337</name>
</gene>
<dbReference type="EC" id="2.6.1.42" evidence="7 19"/>
<dbReference type="IntAct" id="Q8D1L3">
    <property type="interactions" value="7"/>
</dbReference>
<dbReference type="InterPro" id="IPR043131">
    <property type="entry name" value="BCAT-like_N"/>
</dbReference>
<dbReference type="UniPathway" id="UPA00049">
    <property type="reaction ID" value="UER00062"/>
</dbReference>
<dbReference type="GO" id="GO:0009098">
    <property type="term" value="P:L-leucine biosynthetic process"/>
    <property type="evidence" value="ECO:0007669"/>
    <property type="project" value="UniProtKB-UniPathway"/>
</dbReference>
<dbReference type="HOGENOM" id="CLU_020844_3_1_6"/>
<dbReference type="KEGG" id="ypk:y0337"/>
<keyword evidence="12 18" id="KW-0663">Pyridoxal phosphate</keyword>
<evidence type="ECO:0000313" key="21">
    <source>
        <dbReference type="Proteomes" id="UP000002490"/>
    </source>
</evidence>
<dbReference type="SUPFAM" id="SSF56752">
    <property type="entry name" value="D-aminoacid aminotransferase-like PLP-dependent enzymes"/>
    <property type="match status" value="1"/>
</dbReference>
<dbReference type="GO" id="GO:0052656">
    <property type="term" value="F:L-isoleucine-2-oxoglutarate transaminase activity"/>
    <property type="evidence" value="ECO:0007669"/>
    <property type="project" value="RHEA"/>
</dbReference>
<evidence type="ECO:0000256" key="3">
    <source>
        <dbReference type="ARBA" id="ARBA00004824"/>
    </source>
</evidence>
<dbReference type="PANTHER" id="PTHR42743:SF11">
    <property type="entry name" value="AMINODEOXYCHORISMATE LYASE"/>
    <property type="match status" value="1"/>
</dbReference>
<dbReference type="InterPro" id="IPR050571">
    <property type="entry name" value="Class-IV_PLP-Dep_Aminotrnsfr"/>
</dbReference>
<dbReference type="Gene3D" id="3.30.470.10">
    <property type="match status" value="1"/>
</dbReference>
<sequence>MSPVSRSYNLIHYRYAPDAPEGKKRMTKKADYIWFNGEMVPWAEAKVHVMSHALHYGTSVFEGVRCYESHKGPVVFRHREHMQRLHDSAKIYRMPVSQSVDELMEACRATLRKNNLTSAYIRPLVFIGDVGMGVNPPEGYNTDVIIAAFPWGAYLGAEALEQGIDAMVSSWNRVAPNTIPTAAKAGGNYLSSLLVGSEARRHGYQEGIALDVHGYLSEGAGENLFEVKDGILFTPPFTSSALPGITRDAIIKLAKDMGLEVREQVLSRESLYLADEVFMSGTAAEITPVRSVDGIQVGIGKRGPVTAKIQQAFFGLFTGETEDKWGWLDQVNP</sequence>
<dbReference type="InterPro" id="IPR043132">
    <property type="entry name" value="BCAT-like_C"/>
</dbReference>